<dbReference type="Proteomes" id="UP000076532">
    <property type="component" value="Unassembled WGS sequence"/>
</dbReference>
<organism evidence="2 3">
    <name type="scientific">Athelia psychrophila</name>
    <dbReference type="NCBI Taxonomy" id="1759441"/>
    <lineage>
        <taxon>Eukaryota</taxon>
        <taxon>Fungi</taxon>
        <taxon>Dikarya</taxon>
        <taxon>Basidiomycota</taxon>
        <taxon>Agaricomycotina</taxon>
        <taxon>Agaricomycetes</taxon>
        <taxon>Agaricomycetidae</taxon>
        <taxon>Atheliales</taxon>
        <taxon>Atheliaceae</taxon>
        <taxon>Athelia</taxon>
    </lineage>
</organism>
<evidence type="ECO:0000313" key="2">
    <source>
        <dbReference type="EMBL" id="KZP11491.1"/>
    </source>
</evidence>
<dbReference type="Pfam" id="PF17667">
    <property type="entry name" value="Pkinase_fungal"/>
    <property type="match status" value="1"/>
</dbReference>
<feature type="domain" description="Fungal-type protein kinase" evidence="1">
    <location>
        <begin position="2"/>
        <end position="93"/>
    </location>
</feature>
<dbReference type="Gene3D" id="1.10.510.10">
    <property type="entry name" value="Transferase(Phosphotransferase) domain 1"/>
    <property type="match status" value="1"/>
</dbReference>
<dbReference type="PANTHER" id="PTHR38248">
    <property type="entry name" value="FUNK1 6"/>
    <property type="match status" value="1"/>
</dbReference>
<dbReference type="InterPro" id="IPR011009">
    <property type="entry name" value="Kinase-like_dom_sf"/>
</dbReference>
<keyword evidence="3" id="KW-1185">Reference proteome</keyword>
<dbReference type="InterPro" id="IPR040976">
    <property type="entry name" value="Pkinase_fungal"/>
</dbReference>
<dbReference type="STRING" id="436010.A0A166ADC3"/>
<dbReference type="AlphaFoldDB" id="A0A166ADC3"/>
<reference evidence="2 3" key="1">
    <citation type="journal article" date="2016" name="Mol. Biol. Evol.">
        <title>Comparative Genomics of Early-Diverging Mushroom-Forming Fungi Provides Insights into the Origins of Lignocellulose Decay Capabilities.</title>
        <authorList>
            <person name="Nagy L.G."/>
            <person name="Riley R."/>
            <person name="Tritt A."/>
            <person name="Adam C."/>
            <person name="Daum C."/>
            <person name="Floudas D."/>
            <person name="Sun H."/>
            <person name="Yadav J.S."/>
            <person name="Pangilinan J."/>
            <person name="Larsson K.H."/>
            <person name="Matsuura K."/>
            <person name="Barry K."/>
            <person name="Labutti K."/>
            <person name="Kuo R."/>
            <person name="Ohm R.A."/>
            <person name="Bhattacharya S.S."/>
            <person name="Shirouzu T."/>
            <person name="Yoshinaga Y."/>
            <person name="Martin F.M."/>
            <person name="Grigoriev I.V."/>
            <person name="Hibbett D.S."/>
        </authorList>
    </citation>
    <scope>NUCLEOTIDE SEQUENCE [LARGE SCALE GENOMIC DNA]</scope>
    <source>
        <strain evidence="2 3">CBS 109695</strain>
    </source>
</reference>
<sequence>MEGHDEAFTKAGVLHKDISVGNIMIVRKEDGTSEGLLIDWDLCCLVGPTDGPRRATRTGTWQFISCQLLQKPGAPHTIMDDRESALHLLTWLVLRHVKHNLSPQATEGCLKVFDQLHVKHAGAETGGSQKQINLTMGYQVPSELVFEHVPHLKSLINGLAAVFAFRYRKAPSEGEYKALEKLQDFLKDQPEFLANHPGFLANHPTQVYTTKMNLLKESGWLVKFLRDHIEHHEWPLHDGALLLHASEPVPAIRSLENTTQ</sequence>
<gene>
    <name evidence="2" type="ORF">FIBSPDRAFT_185054</name>
</gene>
<evidence type="ECO:0000313" key="3">
    <source>
        <dbReference type="Proteomes" id="UP000076532"/>
    </source>
</evidence>
<name>A0A166ADC3_9AGAM</name>
<protein>
    <recommendedName>
        <fullName evidence="1">Fungal-type protein kinase domain-containing protein</fullName>
    </recommendedName>
</protein>
<dbReference type="PANTHER" id="PTHR38248:SF2">
    <property type="entry name" value="FUNK1 11"/>
    <property type="match status" value="1"/>
</dbReference>
<dbReference type="EMBL" id="KV417662">
    <property type="protein sequence ID" value="KZP11491.1"/>
    <property type="molecule type" value="Genomic_DNA"/>
</dbReference>
<accession>A0A166ADC3</accession>
<evidence type="ECO:0000259" key="1">
    <source>
        <dbReference type="Pfam" id="PF17667"/>
    </source>
</evidence>
<proteinExistence type="predicted"/>
<dbReference type="OrthoDB" id="2747778at2759"/>
<dbReference type="SUPFAM" id="SSF56112">
    <property type="entry name" value="Protein kinase-like (PK-like)"/>
    <property type="match status" value="1"/>
</dbReference>